<dbReference type="AlphaFoldDB" id="A0AAE1BZV4"/>
<name>A0AAE1BZV4_9PEZI</name>
<evidence type="ECO:0000313" key="3">
    <source>
        <dbReference type="EMBL" id="KAK3673479.1"/>
    </source>
</evidence>
<gene>
    <name evidence="3" type="ORF">LTR78_006713</name>
</gene>
<dbReference type="EMBL" id="JAUTXT010000025">
    <property type="protein sequence ID" value="KAK3673479.1"/>
    <property type="molecule type" value="Genomic_DNA"/>
</dbReference>
<organism evidence="3 4">
    <name type="scientific">Recurvomyces mirabilis</name>
    <dbReference type="NCBI Taxonomy" id="574656"/>
    <lineage>
        <taxon>Eukaryota</taxon>
        <taxon>Fungi</taxon>
        <taxon>Dikarya</taxon>
        <taxon>Ascomycota</taxon>
        <taxon>Pezizomycotina</taxon>
        <taxon>Dothideomycetes</taxon>
        <taxon>Dothideomycetidae</taxon>
        <taxon>Mycosphaerellales</taxon>
        <taxon>Teratosphaeriaceae</taxon>
        <taxon>Recurvomyces</taxon>
    </lineage>
</organism>
<feature type="transmembrane region" description="Helical" evidence="2">
    <location>
        <begin position="634"/>
        <end position="653"/>
    </location>
</feature>
<evidence type="ECO:0000313" key="4">
    <source>
        <dbReference type="Proteomes" id="UP001274830"/>
    </source>
</evidence>
<keyword evidence="2" id="KW-1133">Transmembrane helix</keyword>
<sequence length="654" mass="65851">MAMSTSPSKAQASASASIMLGYQNRSSSRAQEVTAVYKNMTLTSPTVYIDFQTAYATDDCGNAVGKAYPGAVVGVDPQSLYSMLGDWDFAVQTVDNGARTTTFYPSAKFDFHDLNGLPPVSAYIEQPSCIAYGCYSIWSSLYRPVLVLPSQVRNLDPAWKSCGLDWHGAWDPPIALQPAQAIDPVTTPHAPSYTVPASPQSTIRAPASQTPTAIPADPRASISQGGGALHTPASTDPLESEKPVQSSTSNKAWPSSADPSLVGISLISTQTSPEIPTSFSYRPVQTADDPASRSGVVLASPSIVPALSSSSTLVHFPSATNAYEVLTAAQGTAISSIAASRDDPGSSGSIAPPATSSQGVLSVSLLATSSASTIGGGQTLSAVPVVAPDGGTSRLLSFAGTTVSEGGPALSTAGHSYSAVSGEIIEDGSTVELATKTLSKTSTPQAAITIGTSTAVVHSVPGGGVLLGTQTLLSGSGVLIDGHTLSAGSNGIVQDGTTIPFSIPSSTLSTQAPEAILTLSSAFATASEIPGSYIAWAIGIQTLSVGEPGITMGGHSVSAAPSGVLLEDGTVAEVASSSSSSVVQSPSSPSGFLPVITTASGATPTEQGSATSSTAATGSGIVSSSGSAIRNSCLRILLLTPVLLMLGCLFGVWT</sequence>
<feature type="compositionally biased region" description="Polar residues" evidence="1">
    <location>
        <begin position="243"/>
        <end position="253"/>
    </location>
</feature>
<reference evidence="3" key="1">
    <citation type="submission" date="2023-07" db="EMBL/GenBank/DDBJ databases">
        <title>Black Yeasts Isolated from many extreme environments.</title>
        <authorList>
            <person name="Coleine C."/>
            <person name="Stajich J.E."/>
            <person name="Selbmann L."/>
        </authorList>
    </citation>
    <scope>NUCLEOTIDE SEQUENCE</scope>
    <source>
        <strain evidence="3">CCFEE 5485</strain>
    </source>
</reference>
<feature type="region of interest" description="Disordered" evidence="1">
    <location>
        <begin position="185"/>
        <end position="257"/>
    </location>
</feature>
<keyword evidence="2" id="KW-0812">Transmembrane</keyword>
<dbReference type="Proteomes" id="UP001274830">
    <property type="component" value="Unassembled WGS sequence"/>
</dbReference>
<feature type="compositionally biased region" description="Low complexity" evidence="1">
    <location>
        <begin position="608"/>
        <end position="618"/>
    </location>
</feature>
<protein>
    <submittedName>
        <fullName evidence="3">Uncharacterized protein</fullName>
    </submittedName>
</protein>
<proteinExistence type="predicted"/>
<evidence type="ECO:0000256" key="1">
    <source>
        <dbReference type="SAM" id="MobiDB-lite"/>
    </source>
</evidence>
<evidence type="ECO:0000256" key="2">
    <source>
        <dbReference type="SAM" id="Phobius"/>
    </source>
</evidence>
<feature type="region of interest" description="Disordered" evidence="1">
    <location>
        <begin position="594"/>
        <end position="618"/>
    </location>
</feature>
<comment type="caution">
    <text evidence="3">The sequence shown here is derived from an EMBL/GenBank/DDBJ whole genome shotgun (WGS) entry which is preliminary data.</text>
</comment>
<accession>A0AAE1BZV4</accession>
<feature type="compositionally biased region" description="Polar residues" evidence="1">
    <location>
        <begin position="195"/>
        <end position="212"/>
    </location>
</feature>
<feature type="compositionally biased region" description="Polar residues" evidence="1">
    <location>
        <begin position="597"/>
        <end position="607"/>
    </location>
</feature>
<keyword evidence="4" id="KW-1185">Reference proteome</keyword>
<keyword evidence="2" id="KW-0472">Membrane</keyword>